<sequence length="372" mass="42753">SYSSSTSKQIKLSPLQKGIVVDMFAKLDETKMWRLSTGTVVEQQMKMFALECNFEHPVHSMVLDVSDKSWLKYFTAEEIQEIKNHQKKALVDLPSTIEDYIKKLRECQNVTMLKSMLTQESSDPGCELIRSSLLQYIHLFKCNYLPLSAQTEGDILRRIWFFVDTAFDYSKIDCRGGEKASKSSSAGRNAQRVIAGEEKMESKRMGRKVDLLFLRQRLEYGCAECGRYDNQTKELYDGSFKMLKVLKDMIYNLYKSAPTSLHESTLIGFLMFETKFTLVTCDIPMGYVTRVTPYKSIDLPEEADDLNNQLLSILKAVYRARLTMEQTNRKVRTEIVEVDDQSEEDPIIISPSFNIKPDSNKRRRSSGESSEA</sequence>
<proteinExistence type="predicted"/>
<reference evidence="2 3" key="1">
    <citation type="submission" date="2014-09" db="EMBL/GenBank/DDBJ databases">
        <authorList>
            <person name="Ellenberger Sabrina"/>
        </authorList>
    </citation>
    <scope>NUCLEOTIDE SEQUENCE [LARGE SCALE GENOMIC DNA]</scope>
    <source>
        <strain evidence="2 3">CBS 412.66</strain>
    </source>
</reference>
<organism evidence="2 3">
    <name type="scientific">Parasitella parasitica</name>
    <dbReference type="NCBI Taxonomy" id="35722"/>
    <lineage>
        <taxon>Eukaryota</taxon>
        <taxon>Fungi</taxon>
        <taxon>Fungi incertae sedis</taxon>
        <taxon>Mucoromycota</taxon>
        <taxon>Mucoromycotina</taxon>
        <taxon>Mucoromycetes</taxon>
        <taxon>Mucorales</taxon>
        <taxon>Mucorineae</taxon>
        <taxon>Mucoraceae</taxon>
        <taxon>Parasitella</taxon>
    </lineage>
</organism>
<gene>
    <name evidence="2" type="primary">PARPA_03072.1 scaffold 6726</name>
</gene>
<feature type="non-terminal residue" evidence="2">
    <location>
        <position position="1"/>
    </location>
</feature>
<evidence type="ECO:0000256" key="1">
    <source>
        <dbReference type="SAM" id="MobiDB-lite"/>
    </source>
</evidence>
<dbReference type="OrthoDB" id="2269854at2759"/>
<keyword evidence="3" id="KW-1185">Reference proteome</keyword>
<feature type="region of interest" description="Disordered" evidence="1">
    <location>
        <begin position="347"/>
        <end position="372"/>
    </location>
</feature>
<evidence type="ECO:0000313" key="2">
    <source>
        <dbReference type="EMBL" id="CEP09543.1"/>
    </source>
</evidence>
<evidence type="ECO:0000313" key="3">
    <source>
        <dbReference type="Proteomes" id="UP000054107"/>
    </source>
</evidence>
<dbReference type="Proteomes" id="UP000054107">
    <property type="component" value="Unassembled WGS sequence"/>
</dbReference>
<dbReference type="EMBL" id="LN721931">
    <property type="protein sequence ID" value="CEP09543.1"/>
    <property type="molecule type" value="Genomic_DNA"/>
</dbReference>
<accession>A0A0B7N2C8</accession>
<protein>
    <submittedName>
        <fullName evidence="2">Uncharacterized protein</fullName>
    </submittedName>
</protein>
<dbReference type="AlphaFoldDB" id="A0A0B7N2C8"/>
<name>A0A0B7N2C8_9FUNG</name>